<feature type="domain" description="Duffy-binding-like" evidence="3">
    <location>
        <begin position="117"/>
        <end position="257"/>
    </location>
</feature>
<dbReference type="SUPFAM" id="SSF140924">
    <property type="entry name" value="Duffy binding domain-like"/>
    <property type="match status" value="2"/>
</dbReference>
<feature type="compositionally biased region" description="Basic and acidic residues" evidence="1">
    <location>
        <begin position="261"/>
        <end position="284"/>
    </location>
</feature>
<feature type="compositionally biased region" description="Gly residues" evidence="1">
    <location>
        <begin position="44"/>
        <end position="61"/>
    </location>
</feature>
<keyword evidence="2" id="KW-0732">Signal</keyword>
<organism evidence="5 6">
    <name type="scientific">Plasmodium falciparum MaliPS096_E11</name>
    <dbReference type="NCBI Taxonomy" id="1036727"/>
    <lineage>
        <taxon>Eukaryota</taxon>
        <taxon>Sar</taxon>
        <taxon>Alveolata</taxon>
        <taxon>Apicomplexa</taxon>
        <taxon>Aconoidasida</taxon>
        <taxon>Haemosporida</taxon>
        <taxon>Plasmodiidae</taxon>
        <taxon>Plasmodium</taxon>
        <taxon>Plasmodium (Laverania)</taxon>
    </lineage>
</organism>
<reference evidence="5 6" key="2">
    <citation type="submission" date="2013-02" db="EMBL/GenBank/DDBJ databases">
        <title>The Genome Sequence of Plasmodium falciparum MaliPS096_E11.</title>
        <authorList>
            <consortium name="The Broad Institute Genome Sequencing Platform"/>
            <consortium name="The Broad Institute Genome Sequencing Center for Infectious Disease"/>
            <person name="Neafsey D."/>
            <person name="Cheeseman I."/>
            <person name="Volkman S."/>
            <person name="Adams J."/>
            <person name="Walker B."/>
            <person name="Young S.K."/>
            <person name="Zeng Q."/>
            <person name="Gargeya S."/>
            <person name="Fitzgerald M."/>
            <person name="Haas B."/>
            <person name="Abouelleil A."/>
            <person name="Alvarado L."/>
            <person name="Arachchi H.M."/>
            <person name="Berlin A.M."/>
            <person name="Chapman S.B."/>
            <person name="Dewar J."/>
            <person name="Goldberg J."/>
            <person name="Griggs A."/>
            <person name="Gujja S."/>
            <person name="Hansen M."/>
            <person name="Howarth C."/>
            <person name="Imamovic A."/>
            <person name="Larimer J."/>
            <person name="McCowan C."/>
            <person name="Murphy C."/>
            <person name="Neiman D."/>
            <person name="Pearson M."/>
            <person name="Priest M."/>
            <person name="Roberts A."/>
            <person name="Saif S."/>
            <person name="Shea T."/>
            <person name="Sisk P."/>
            <person name="Sykes S."/>
            <person name="Wortman J."/>
            <person name="Nusbaum C."/>
            <person name="Birren B."/>
        </authorList>
    </citation>
    <scope>NUCLEOTIDE SEQUENCE [LARGE SCALE GENOMIC DNA]</scope>
    <source>
        <strain evidence="5 6">MaliPS096_E11</strain>
    </source>
</reference>
<feature type="domain" description="Duffy-antigen binding" evidence="4">
    <location>
        <begin position="343"/>
        <end position="443"/>
    </location>
</feature>
<feature type="signal peptide" evidence="2">
    <location>
        <begin position="1"/>
        <end position="20"/>
    </location>
</feature>
<dbReference type="GO" id="GO:0046789">
    <property type="term" value="F:host cell surface receptor binding"/>
    <property type="evidence" value="ECO:0007669"/>
    <property type="project" value="InterPro"/>
</dbReference>
<sequence length="459" mass="53034">MVTYFYILTSLGLILHNIIGEGHDDINKKLDAFCQEQNRSDGSSSGGARGKGASGDKNGGSGSQELYEEWKCYQFEQLRKVGQGEDDDKLKGAGGLCILEKTNGEENGKKQKTFNNFFNFWVAHVLKDSIEWRNKLNSCINNGKTIRCTNKCKNDCKCYESWIQQKKTEWEQIEKHYEKEDFKLFGPYVALEMNLQDDYFPSIVMAYPGVKFVEEIKKIIEQNKGNTDVKKENNSITKLLEYEEKEATKCLDTHKEEKCKRKPSTEDLARSQTPRSEEDGNHSDEDSDEDEDLDEEQEEEVCERVKSLIGENDGSNEISGCNPKTGNFEWICGANQFRNNQEGPCMPPRRQKLCIHDLKVLTNTSSEKQLREAFINCAAKEIHFLWKKYKDDKKKEVTTGGKREETDKLQSQLKSGTIPEDFKRQMFYTFGDYRDLCLDTDISARLYYFYTYVSIHFNI</sequence>
<evidence type="ECO:0000259" key="4">
    <source>
        <dbReference type="Pfam" id="PF05424"/>
    </source>
</evidence>
<dbReference type="AlphaFoldDB" id="A0A024WHX7"/>
<dbReference type="Proteomes" id="UP000030699">
    <property type="component" value="Unassembled WGS sequence"/>
</dbReference>
<protein>
    <submittedName>
        <fullName evidence="5">Uncharacterized protein</fullName>
    </submittedName>
</protein>
<accession>A0A024WHX7</accession>
<evidence type="ECO:0000256" key="2">
    <source>
        <dbReference type="SAM" id="SignalP"/>
    </source>
</evidence>
<feature type="chain" id="PRO_5001540632" evidence="2">
    <location>
        <begin position="21"/>
        <end position="459"/>
    </location>
</feature>
<dbReference type="InterPro" id="IPR008602">
    <property type="entry name" value="Duffy-antigen-binding"/>
</dbReference>
<feature type="compositionally biased region" description="Acidic residues" evidence="1">
    <location>
        <begin position="285"/>
        <end position="301"/>
    </location>
</feature>
<evidence type="ECO:0000313" key="6">
    <source>
        <dbReference type="Proteomes" id="UP000030699"/>
    </source>
</evidence>
<proteinExistence type="predicted"/>
<dbReference type="GO" id="GO:0016020">
    <property type="term" value="C:membrane"/>
    <property type="evidence" value="ECO:0007669"/>
    <property type="project" value="InterPro"/>
</dbReference>
<dbReference type="Pfam" id="PF03011">
    <property type="entry name" value="PFEMP"/>
    <property type="match status" value="1"/>
</dbReference>
<evidence type="ECO:0000256" key="1">
    <source>
        <dbReference type="SAM" id="MobiDB-lite"/>
    </source>
</evidence>
<dbReference type="InterPro" id="IPR004258">
    <property type="entry name" value="DBL"/>
</dbReference>
<feature type="region of interest" description="Disordered" evidence="1">
    <location>
        <begin position="261"/>
        <end position="320"/>
    </location>
</feature>
<dbReference type="EMBL" id="KI925637">
    <property type="protein sequence ID" value="ETW46275.1"/>
    <property type="molecule type" value="Genomic_DNA"/>
</dbReference>
<dbReference type="Gene3D" id="1.20.1310.20">
    <property type="entry name" value="Duffy-antigen binding domain"/>
    <property type="match status" value="1"/>
</dbReference>
<evidence type="ECO:0000259" key="3">
    <source>
        <dbReference type="Pfam" id="PF03011"/>
    </source>
</evidence>
<dbReference type="Gene3D" id="1.20.58.830">
    <property type="match status" value="1"/>
</dbReference>
<evidence type="ECO:0000313" key="5">
    <source>
        <dbReference type="EMBL" id="ETW46275.1"/>
    </source>
</evidence>
<feature type="region of interest" description="Disordered" evidence="1">
    <location>
        <begin position="37"/>
        <end position="61"/>
    </location>
</feature>
<dbReference type="Pfam" id="PF05424">
    <property type="entry name" value="Duffy_binding"/>
    <property type="match status" value="1"/>
</dbReference>
<reference evidence="5 6" key="1">
    <citation type="submission" date="2013-02" db="EMBL/GenBank/DDBJ databases">
        <title>The Genome Annotation of Plasmodium falciparum MaliPS096_E11.</title>
        <authorList>
            <consortium name="The Broad Institute Genome Sequencing Platform"/>
            <consortium name="The Broad Institute Genome Sequencing Center for Infectious Disease"/>
            <person name="Neafsey D."/>
            <person name="Hoffman S."/>
            <person name="Volkman S."/>
            <person name="Rosenthal P."/>
            <person name="Walker B."/>
            <person name="Young S.K."/>
            <person name="Zeng Q."/>
            <person name="Gargeya S."/>
            <person name="Fitzgerald M."/>
            <person name="Haas B."/>
            <person name="Abouelleil A."/>
            <person name="Allen A.W."/>
            <person name="Alvarado L."/>
            <person name="Arachchi H.M."/>
            <person name="Berlin A.M."/>
            <person name="Chapman S.B."/>
            <person name="Gainer-Dewar J."/>
            <person name="Goldberg J."/>
            <person name="Griggs A."/>
            <person name="Gujja S."/>
            <person name="Hansen M."/>
            <person name="Howarth C."/>
            <person name="Imamovic A."/>
            <person name="Ireland A."/>
            <person name="Larimer J."/>
            <person name="McCowan C."/>
            <person name="Murphy C."/>
            <person name="Pearson M."/>
            <person name="Poon T.W."/>
            <person name="Priest M."/>
            <person name="Roberts A."/>
            <person name="Saif S."/>
            <person name="Shea T."/>
            <person name="Sisk P."/>
            <person name="Sykes S."/>
            <person name="Wortman J."/>
            <person name="Nusbaum C."/>
            <person name="Birren B."/>
        </authorList>
    </citation>
    <scope>NUCLEOTIDE SEQUENCE [LARGE SCALE GENOMIC DNA]</scope>
    <source>
        <strain evidence="5 6">MaliPS096_E11</strain>
    </source>
</reference>
<dbReference type="InterPro" id="IPR042202">
    <property type="entry name" value="Duffy-ag-bd_sf"/>
</dbReference>
<name>A0A024WHX7_PLAFA</name>
<gene>
    <name evidence="5" type="ORF">PFMALIP_05660</name>
</gene>